<dbReference type="GO" id="GO:0030170">
    <property type="term" value="F:pyridoxal phosphate binding"/>
    <property type="evidence" value="ECO:0007669"/>
    <property type="project" value="InterPro"/>
</dbReference>
<dbReference type="GO" id="GO:0008184">
    <property type="term" value="F:glycogen phosphorylase activity"/>
    <property type="evidence" value="ECO:0007669"/>
    <property type="project" value="InterPro"/>
</dbReference>
<keyword evidence="6 11" id="KW-0808">Transferase</keyword>
<comment type="cofactor">
    <cofactor evidence="2 11">
        <name>pyridoxal 5'-phosphate</name>
        <dbReference type="ChEBI" id="CHEBI:597326"/>
    </cofactor>
</comment>
<evidence type="ECO:0000256" key="7">
    <source>
        <dbReference type="ARBA" id="ARBA00022898"/>
    </source>
</evidence>
<dbReference type="EMBL" id="CP035033">
    <property type="protein sequence ID" value="QAB14745.1"/>
    <property type="molecule type" value="Genomic_DNA"/>
</dbReference>
<sequence>MAKKKQTEAETDHEKHIFELLKQMGMSEKDIEADFVHYLYNMLGRDIESDAYYQFKAMSYTVRDRLMMRWKDTWKAYNGGKNKKAYYLSMEFLIGRSLSNNLLNLGIETEAEKAMYQLGGSLEMIEEAEKDAGLGNGGLGRLAACFMDSCATLGLPVLGYGLRYEYGMFKQLIKNGYQVEEPDHWLGFGYYPWEIQRSEYTRVIKFGGYSRQFTDPHTGELTIHWEDAEEVFAVPFDVPIPGYKNGVVNTLRLWSAEATEGFNLSEFNQGSYFEAVADKSDAENITMVLYPNDSSENGKELRLRQQYFLVSASLQDVVCQWVDKFGDDFTDFAEYNVFQLNDTHPSLAVAELMRILIDDRKLHWDEAWAIVSSSMAYTNHTLLPEALERWSVSLFEKLLPRVLEIIYEINARFMKQVAMKWPGDLPRQRRMSIIDEHNHVCMAYLAIVGSFSINGVAALHSQLLKEGLFNDFYQLWPERFNNKTNGVTQRRWMASCNPGLKTLLDEKIGEKWVTELTQLSKIEDFVNDKPFRQTWMAVKRENKQRLADLVEKETGVKFDVTALFDVQVKRIHEYKRQLLNVLHVIHLYSRIKRGDTDNWTNRCVIIGGKAAPGYAMAKKIIKLVNSVADIVNSDPDVGDKLKLAFIPNYRVSAMEIIAPGTDLSEQISTAGKEASGTGNMKFMMNGAVTIGTLDGANVEILDAVGQENFFLFGLKTPEVAELRQHYYPQGYIDTDSDLQAVFGLLEAGHFNQLEPGIFDDIIQSVKSPNDPWMTLADFRSYVEAQEEVALAFQNHSRWNTMSIINSARSGIFSTDRTMREYNDDIWKLKPVKMP</sequence>
<comment type="catalytic activity">
    <reaction evidence="1 11">
        <text>[(1-&gt;4)-alpha-D-glucosyl](n) + phosphate = [(1-&gt;4)-alpha-D-glucosyl](n-1) + alpha-D-glucose 1-phosphate</text>
        <dbReference type="Rhea" id="RHEA:41732"/>
        <dbReference type="Rhea" id="RHEA-COMP:9584"/>
        <dbReference type="Rhea" id="RHEA-COMP:9586"/>
        <dbReference type="ChEBI" id="CHEBI:15444"/>
        <dbReference type="ChEBI" id="CHEBI:43474"/>
        <dbReference type="ChEBI" id="CHEBI:58601"/>
        <dbReference type="EC" id="2.4.1.1"/>
    </reaction>
</comment>
<proteinExistence type="inferred from homology"/>
<evidence type="ECO:0000256" key="4">
    <source>
        <dbReference type="ARBA" id="ARBA00022533"/>
    </source>
</evidence>
<organism evidence="12 13">
    <name type="scientific">Hydrogenovibrio thermophilus</name>
    <dbReference type="NCBI Taxonomy" id="265883"/>
    <lineage>
        <taxon>Bacteria</taxon>
        <taxon>Pseudomonadati</taxon>
        <taxon>Pseudomonadota</taxon>
        <taxon>Gammaproteobacteria</taxon>
        <taxon>Thiotrichales</taxon>
        <taxon>Piscirickettsiaceae</taxon>
        <taxon>Hydrogenovibrio</taxon>
    </lineage>
</organism>
<dbReference type="InterPro" id="IPR011833">
    <property type="entry name" value="Glycg_phsphrylas"/>
</dbReference>
<name>A0A410H1G3_9GAMM</name>
<keyword evidence="8 11" id="KW-0119">Carbohydrate metabolism</keyword>
<evidence type="ECO:0000256" key="11">
    <source>
        <dbReference type="RuleBase" id="RU000587"/>
    </source>
</evidence>
<dbReference type="PIRSF" id="PIRSF000460">
    <property type="entry name" value="Pprylas_GlgP"/>
    <property type="match status" value="1"/>
</dbReference>
<evidence type="ECO:0000313" key="12">
    <source>
        <dbReference type="EMBL" id="QAB14745.1"/>
    </source>
</evidence>
<dbReference type="CDD" id="cd04300">
    <property type="entry name" value="GT35_Glycogen_Phosphorylase"/>
    <property type="match status" value="1"/>
</dbReference>
<accession>A0A410H1G3</accession>
<evidence type="ECO:0000256" key="1">
    <source>
        <dbReference type="ARBA" id="ARBA00001275"/>
    </source>
</evidence>
<evidence type="ECO:0000256" key="10">
    <source>
        <dbReference type="PIRSR" id="PIRSR000460-1"/>
    </source>
</evidence>
<evidence type="ECO:0000256" key="9">
    <source>
        <dbReference type="ARBA" id="ARBA00025174"/>
    </source>
</evidence>
<dbReference type="PANTHER" id="PTHR11468">
    <property type="entry name" value="GLYCOGEN PHOSPHORYLASE"/>
    <property type="match status" value="1"/>
</dbReference>
<dbReference type="FunFam" id="3.40.50.2000:FF:000003">
    <property type="entry name" value="Alpha-1,4 glucan phosphorylase"/>
    <property type="match status" value="1"/>
</dbReference>
<dbReference type="InterPro" id="IPR000811">
    <property type="entry name" value="Glyco_trans_35"/>
</dbReference>
<dbReference type="Proteomes" id="UP000285478">
    <property type="component" value="Chromosome"/>
</dbReference>
<evidence type="ECO:0000256" key="8">
    <source>
        <dbReference type="ARBA" id="ARBA00023277"/>
    </source>
</evidence>
<dbReference type="PROSITE" id="PS00102">
    <property type="entry name" value="PHOSPHORYLASE"/>
    <property type="match status" value="1"/>
</dbReference>
<dbReference type="AlphaFoldDB" id="A0A410H1G3"/>
<reference evidence="12 13" key="1">
    <citation type="journal article" date="2018" name="Environ. Microbiol.">
        <title>Genomes of ubiquitous marine and hypersaline Hydrogenovibrio, Thiomicrorhabdus and Thiomicrospira spp. encode a diversity of mechanisms to sustain chemolithoautotrophy in heterogeneous environments.</title>
        <authorList>
            <person name="Scott K.M."/>
            <person name="Williams J."/>
            <person name="Porter C.M.B."/>
            <person name="Russel S."/>
            <person name="Harmer T.L."/>
            <person name="Paul J.H."/>
            <person name="Antonen K.M."/>
            <person name="Bridges M.K."/>
            <person name="Camper G.J."/>
            <person name="Campla C.K."/>
            <person name="Casella L.G."/>
            <person name="Chase E."/>
            <person name="Conrad J.W."/>
            <person name="Cruz M.C."/>
            <person name="Dunlap D.S."/>
            <person name="Duran L."/>
            <person name="Fahsbender E.M."/>
            <person name="Goldsmith D.B."/>
            <person name="Keeley R.F."/>
            <person name="Kondoff M.R."/>
            <person name="Kussy B.I."/>
            <person name="Lane M.K."/>
            <person name="Lawler S."/>
            <person name="Leigh B.A."/>
            <person name="Lewis C."/>
            <person name="Lostal L.M."/>
            <person name="Marking D."/>
            <person name="Mancera P.A."/>
            <person name="McClenthan E.C."/>
            <person name="McIntyre E.A."/>
            <person name="Mine J.A."/>
            <person name="Modi S."/>
            <person name="Moore B.D."/>
            <person name="Morgan W.A."/>
            <person name="Nelson K.M."/>
            <person name="Nguyen K.N."/>
            <person name="Ogburn N."/>
            <person name="Parrino D.G."/>
            <person name="Pedapudi A.D."/>
            <person name="Pelham R.P."/>
            <person name="Preece A.M."/>
            <person name="Rampersad E.A."/>
            <person name="Richardson J.C."/>
            <person name="Rodgers C.M."/>
            <person name="Schaffer B.L."/>
            <person name="Sheridan N.E."/>
            <person name="Solone M.R."/>
            <person name="Staley Z.R."/>
            <person name="Tabuchi M."/>
            <person name="Waide R.J."/>
            <person name="Wanjugi P.W."/>
            <person name="Young S."/>
            <person name="Clum A."/>
            <person name="Daum C."/>
            <person name="Huntemann M."/>
            <person name="Ivanova N."/>
            <person name="Kyrpides N."/>
            <person name="Mikhailova N."/>
            <person name="Palaniappan K."/>
            <person name="Pillay M."/>
            <person name="Reddy T.B.K."/>
            <person name="Shapiro N."/>
            <person name="Stamatis D."/>
            <person name="Varghese N."/>
            <person name="Woyke T."/>
            <person name="Boden R."/>
            <person name="Freyermuth S.K."/>
            <person name="Kerfeld C.A."/>
        </authorList>
    </citation>
    <scope>NUCLEOTIDE SEQUENCE [LARGE SCALE GENOMIC DNA]</scope>
    <source>
        <strain evidence="12 13">JR-2</strain>
    </source>
</reference>
<keyword evidence="5 11" id="KW-0328">Glycosyltransferase</keyword>
<dbReference type="PANTHER" id="PTHR11468:SF3">
    <property type="entry name" value="GLYCOGEN PHOSPHORYLASE, LIVER FORM"/>
    <property type="match status" value="1"/>
</dbReference>
<dbReference type="KEGG" id="htr:EPV75_03180"/>
<evidence type="ECO:0000256" key="6">
    <source>
        <dbReference type="ARBA" id="ARBA00022679"/>
    </source>
</evidence>
<gene>
    <name evidence="12" type="ORF">EPV75_03180</name>
</gene>
<comment type="function">
    <text evidence="11">Allosteric enzyme that catalyzes the rate-limiting step in glycogen catabolism, the phosphorolytic cleavage of glycogen to produce glucose-1-phosphate, and plays a central role in maintaining cellular and organismal glucose homeostasis.</text>
</comment>
<dbReference type="EC" id="2.4.1.1" evidence="11"/>
<protein>
    <recommendedName>
        <fullName evidence="11">Alpha-1,4 glucan phosphorylase</fullName>
        <ecNumber evidence="11">2.4.1.1</ecNumber>
    </recommendedName>
</protein>
<comment type="similarity">
    <text evidence="3 11">Belongs to the glycogen phosphorylase family.</text>
</comment>
<dbReference type="InterPro" id="IPR035090">
    <property type="entry name" value="Pyridoxal_P_attach_site"/>
</dbReference>
<dbReference type="NCBIfam" id="TIGR02093">
    <property type="entry name" value="P_ylase"/>
    <property type="match status" value="1"/>
</dbReference>
<evidence type="ECO:0000313" key="13">
    <source>
        <dbReference type="Proteomes" id="UP000285478"/>
    </source>
</evidence>
<comment type="function">
    <text evidence="9">Phosphorylase is an important allosteric enzyme in carbohydrate metabolism. Enzymes from different sources differ in their regulatory mechanisms and in their natural substrates. However, all known phosphorylases share catalytic and structural properties.</text>
</comment>
<keyword evidence="13" id="KW-1185">Reference proteome</keyword>
<dbReference type="GO" id="GO:0005737">
    <property type="term" value="C:cytoplasm"/>
    <property type="evidence" value="ECO:0007669"/>
    <property type="project" value="TreeGrafter"/>
</dbReference>
<keyword evidence="4" id="KW-0021">Allosteric enzyme</keyword>
<dbReference type="Pfam" id="PF00343">
    <property type="entry name" value="Phosphorylase"/>
    <property type="match status" value="1"/>
</dbReference>
<dbReference type="Gene3D" id="3.40.50.2000">
    <property type="entry name" value="Glycogen Phosphorylase B"/>
    <property type="match status" value="2"/>
</dbReference>
<dbReference type="GO" id="GO:0005980">
    <property type="term" value="P:glycogen catabolic process"/>
    <property type="evidence" value="ECO:0007669"/>
    <property type="project" value="TreeGrafter"/>
</dbReference>
<keyword evidence="7 10" id="KW-0663">Pyridoxal phosphate</keyword>
<feature type="modified residue" description="N6-(pyridoxal phosphate)lysine" evidence="10">
    <location>
        <position position="681"/>
    </location>
</feature>
<dbReference type="SUPFAM" id="SSF53756">
    <property type="entry name" value="UDP-Glycosyltransferase/glycogen phosphorylase"/>
    <property type="match status" value="1"/>
</dbReference>
<evidence type="ECO:0000256" key="5">
    <source>
        <dbReference type="ARBA" id="ARBA00022676"/>
    </source>
</evidence>
<evidence type="ECO:0000256" key="2">
    <source>
        <dbReference type="ARBA" id="ARBA00001933"/>
    </source>
</evidence>
<evidence type="ECO:0000256" key="3">
    <source>
        <dbReference type="ARBA" id="ARBA00006047"/>
    </source>
</evidence>
<dbReference type="FunFam" id="3.40.50.2000:FF:000002">
    <property type="entry name" value="Alpha-1,4 glucan phosphorylase"/>
    <property type="match status" value="1"/>
</dbReference>